<evidence type="ECO:0000313" key="3">
    <source>
        <dbReference type="Proteomes" id="UP001558713"/>
    </source>
</evidence>
<feature type="compositionally biased region" description="Basic residues" evidence="1">
    <location>
        <begin position="1"/>
        <end position="12"/>
    </location>
</feature>
<accession>A0ABD1BT67</accession>
<dbReference type="AlphaFoldDB" id="A0ABD1BT67"/>
<feature type="compositionally biased region" description="Low complexity" evidence="1">
    <location>
        <begin position="89"/>
        <end position="100"/>
    </location>
</feature>
<dbReference type="EMBL" id="JBANAX010000155">
    <property type="protein sequence ID" value="KAL1220387.1"/>
    <property type="molecule type" value="Genomic_DNA"/>
</dbReference>
<evidence type="ECO:0000313" key="2">
    <source>
        <dbReference type="EMBL" id="KAL1220387.1"/>
    </source>
</evidence>
<protein>
    <submittedName>
        <fullName evidence="2">Uncharacterized protein</fullName>
    </submittedName>
</protein>
<organism evidence="2 3">
    <name type="scientific">Cardamine amara subsp. amara</name>
    <dbReference type="NCBI Taxonomy" id="228776"/>
    <lineage>
        <taxon>Eukaryota</taxon>
        <taxon>Viridiplantae</taxon>
        <taxon>Streptophyta</taxon>
        <taxon>Embryophyta</taxon>
        <taxon>Tracheophyta</taxon>
        <taxon>Spermatophyta</taxon>
        <taxon>Magnoliopsida</taxon>
        <taxon>eudicotyledons</taxon>
        <taxon>Gunneridae</taxon>
        <taxon>Pentapetalae</taxon>
        <taxon>rosids</taxon>
        <taxon>malvids</taxon>
        <taxon>Brassicales</taxon>
        <taxon>Brassicaceae</taxon>
        <taxon>Cardamineae</taxon>
        <taxon>Cardamine</taxon>
    </lineage>
</organism>
<gene>
    <name evidence="2" type="ORF">V5N11_006011</name>
</gene>
<dbReference type="Pfam" id="PF03004">
    <property type="entry name" value="Transposase_24"/>
    <property type="match status" value="1"/>
</dbReference>
<name>A0ABD1BT67_CARAN</name>
<feature type="compositionally biased region" description="Pro residues" evidence="1">
    <location>
        <begin position="101"/>
        <end position="141"/>
    </location>
</feature>
<sequence length="301" mass="33214">MAGKGKSSRGRGGKSTAVGGRGNNPAGKSTGGIRINTSNPSSSHSSNPSSNTRPSVSRPSSSSLPSQYPPSTLPPSSQQVQSPPPPHSHPQSRPSQQVQSSPPPPPPPPPHDPVQIQHPPPPAVQIPDNHPPYQPPPPPPEQQDFDQLLNDLLALPGRENLPLLSQHPIPDVQTLWFNRDKGKLTRVISGIFRKKFDGPYFSWSITPIHIQERYFRTFARKYNWDLGITELVKDHLWTIAKRRMKGIVSQAKTSGQRPVWIHPTIWTEMSDHWNTPDAIEKSENASQSRNSDRGGLGPHKH</sequence>
<feature type="region of interest" description="Disordered" evidence="1">
    <location>
        <begin position="281"/>
        <end position="301"/>
    </location>
</feature>
<feature type="compositionally biased region" description="Low complexity" evidence="1">
    <location>
        <begin position="38"/>
        <end position="66"/>
    </location>
</feature>
<keyword evidence="3" id="KW-1185">Reference proteome</keyword>
<evidence type="ECO:0000256" key="1">
    <source>
        <dbReference type="SAM" id="MobiDB-lite"/>
    </source>
</evidence>
<dbReference type="InterPro" id="IPR004252">
    <property type="entry name" value="Probable_transposase_24"/>
</dbReference>
<proteinExistence type="predicted"/>
<reference evidence="2 3" key="1">
    <citation type="submission" date="2024-04" db="EMBL/GenBank/DDBJ databases">
        <title>Genome assembly C_amara_ONT_v2.</title>
        <authorList>
            <person name="Yant L."/>
            <person name="Moore C."/>
            <person name="Slenker M."/>
        </authorList>
    </citation>
    <scope>NUCLEOTIDE SEQUENCE [LARGE SCALE GENOMIC DNA]</scope>
    <source>
        <tissue evidence="2">Leaf</tissue>
    </source>
</reference>
<dbReference type="SUPFAM" id="SSF101447">
    <property type="entry name" value="Formin homology 2 domain (FH2 domain)"/>
    <property type="match status" value="1"/>
</dbReference>
<feature type="region of interest" description="Disordered" evidence="1">
    <location>
        <begin position="1"/>
        <end position="145"/>
    </location>
</feature>
<dbReference type="Proteomes" id="UP001558713">
    <property type="component" value="Unassembled WGS sequence"/>
</dbReference>
<comment type="caution">
    <text evidence="2">The sequence shown here is derived from an EMBL/GenBank/DDBJ whole genome shotgun (WGS) entry which is preliminary data.</text>
</comment>